<dbReference type="OMA" id="ESKWRED"/>
<dbReference type="OrthoDB" id="1895848at2759"/>
<evidence type="ECO:0000313" key="2">
    <source>
        <dbReference type="EMBL" id="KMZ66268.1"/>
    </source>
</evidence>
<dbReference type="Proteomes" id="UP000036987">
    <property type="component" value="Unassembled WGS sequence"/>
</dbReference>
<proteinExistence type="predicted"/>
<dbReference type="EMBL" id="LFYR01000981">
    <property type="protein sequence ID" value="KMZ66268.1"/>
    <property type="molecule type" value="Genomic_DNA"/>
</dbReference>
<name>A0A0K9PB04_ZOSMR</name>
<dbReference type="STRING" id="29655.A0A0K9PB04"/>
<protein>
    <recommendedName>
        <fullName evidence="1">AtTam37 zinc finger domain-containing protein</fullName>
    </recommendedName>
</protein>
<evidence type="ECO:0000259" key="1">
    <source>
        <dbReference type="Pfam" id="PF25112"/>
    </source>
</evidence>
<accession>A0A0K9PB04</accession>
<keyword evidence="3" id="KW-1185">Reference proteome</keyword>
<dbReference type="AlphaFoldDB" id="A0A0K9PB04"/>
<feature type="domain" description="AtTam37 zinc finger" evidence="1">
    <location>
        <begin position="1"/>
        <end position="39"/>
    </location>
</feature>
<organism evidence="2 3">
    <name type="scientific">Zostera marina</name>
    <name type="common">Eelgrass</name>
    <dbReference type="NCBI Taxonomy" id="29655"/>
    <lineage>
        <taxon>Eukaryota</taxon>
        <taxon>Viridiplantae</taxon>
        <taxon>Streptophyta</taxon>
        <taxon>Embryophyta</taxon>
        <taxon>Tracheophyta</taxon>
        <taxon>Spermatophyta</taxon>
        <taxon>Magnoliopsida</taxon>
        <taxon>Liliopsida</taxon>
        <taxon>Zosteraceae</taxon>
        <taxon>Zostera</taxon>
    </lineage>
</organism>
<dbReference type="PANTHER" id="PTHR36404:SF1">
    <property type="entry name" value="EMBRYO DEFECTIVE 2737"/>
    <property type="match status" value="1"/>
</dbReference>
<dbReference type="Pfam" id="PF25112">
    <property type="entry name" value="zf-AtTam37"/>
    <property type="match status" value="1"/>
</dbReference>
<dbReference type="InterPro" id="IPR056892">
    <property type="entry name" value="Zf-AtTam37"/>
</dbReference>
<comment type="caution">
    <text evidence="2">The sequence shown here is derived from an EMBL/GenBank/DDBJ whole genome shotgun (WGS) entry which is preliminary data.</text>
</comment>
<gene>
    <name evidence="2" type="ORF">ZOSMA_2G02790</name>
</gene>
<sequence>MPSKLCADCNGTGVMHCPDCKDRRINIRLSADHIMQPPWVAYNVLKRMQHPNENMVQSMKDPKIANFWLITMPQVLGGVNFDEDEKKKIWWRYKESMRYNHLRDVVAKREPGWEDLQDILISIDPKRAKEDPIIVKNVPYYKAKQALQAEIMNLAVPPRPNDWGYDELDLPLNAYTFTKEELNNPSTKSEIESLLNAQKEMADSILDAQWESKWREDKLNEVIKEKTQSYIQNGDADVLPEPIIMPQPSEEKKKPNKLVEEMASYMPMAETSLPQSLILQCQELEKKKAARQLKWWQRFF</sequence>
<evidence type="ECO:0000313" key="3">
    <source>
        <dbReference type="Proteomes" id="UP000036987"/>
    </source>
</evidence>
<dbReference type="PANTHER" id="PTHR36404">
    <property type="entry name" value="EMBRYO DEFECTIVE 2737"/>
    <property type="match status" value="1"/>
</dbReference>
<reference evidence="3" key="1">
    <citation type="journal article" date="2016" name="Nature">
        <title>The genome of the seagrass Zostera marina reveals angiosperm adaptation to the sea.</title>
        <authorList>
            <person name="Olsen J.L."/>
            <person name="Rouze P."/>
            <person name="Verhelst B."/>
            <person name="Lin Y.-C."/>
            <person name="Bayer T."/>
            <person name="Collen J."/>
            <person name="Dattolo E."/>
            <person name="De Paoli E."/>
            <person name="Dittami S."/>
            <person name="Maumus F."/>
            <person name="Michel G."/>
            <person name="Kersting A."/>
            <person name="Lauritano C."/>
            <person name="Lohaus R."/>
            <person name="Toepel M."/>
            <person name="Tonon T."/>
            <person name="Vanneste K."/>
            <person name="Amirebrahimi M."/>
            <person name="Brakel J."/>
            <person name="Bostroem C."/>
            <person name="Chovatia M."/>
            <person name="Grimwood J."/>
            <person name="Jenkins J.W."/>
            <person name="Jueterbock A."/>
            <person name="Mraz A."/>
            <person name="Stam W.T."/>
            <person name="Tice H."/>
            <person name="Bornberg-Bauer E."/>
            <person name="Green P.J."/>
            <person name="Pearson G.A."/>
            <person name="Procaccini G."/>
            <person name="Duarte C.M."/>
            <person name="Schmutz J."/>
            <person name="Reusch T.B.H."/>
            <person name="Van de Peer Y."/>
        </authorList>
    </citation>
    <scope>NUCLEOTIDE SEQUENCE [LARGE SCALE GENOMIC DNA]</scope>
    <source>
        <strain evidence="3">cv. Finnish</strain>
    </source>
</reference>